<protein>
    <submittedName>
        <fullName evidence="2">Uncharacterized protein</fullName>
    </submittedName>
</protein>
<name>A0A803MM74_CHEQI</name>
<dbReference type="Proteomes" id="UP000596660">
    <property type="component" value="Unplaced"/>
</dbReference>
<dbReference type="OrthoDB" id="1684409at2759"/>
<feature type="coiled-coil region" evidence="1">
    <location>
        <begin position="11"/>
        <end position="38"/>
    </location>
</feature>
<dbReference type="RefSeq" id="XP_021741219.1">
    <property type="nucleotide sequence ID" value="XM_021885527.1"/>
</dbReference>
<keyword evidence="1" id="KW-0175">Coiled coil</keyword>
<reference evidence="2" key="2">
    <citation type="submission" date="2021-03" db="UniProtKB">
        <authorList>
            <consortium name="EnsemblPlants"/>
        </authorList>
    </citation>
    <scope>IDENTIFICATION</scope>
</reference>
<gene>
    <name evidence="2" type="primary">LOC110707514</name>
</gene>
<dbReference type="InterPro" id="IPR053085">
    <property type="entry name" value="Jasmonate-induced_protein"/>
</dbReference>
<dbReference type="AlphaFoldDB" id="A0A803MM74"/>
<evidence type="ECO:0000313" key="2">
    <source>
        <dbReference type="EnsemblPlants" id="AUR62032036-RA:cds"/>
    </source>
</evidence>
<accession>A0A803MM74</accession>
<evidence type="ECO:0000256" key="1">
    <source>
        <dbReference type="SAM" id="Coils"/>
    </source>
</evidence>
<dbReference type="KEGG" id="cqi:110707514"/>
<dbReference type="GeneID" id="110707514"/>
<dbReference type="EnsemblPlants" id="AUR62032036-RA">
    <property type="protein sequence ID" value="AUR62032036-RA:cds"/>
    <property type="gene ID" value="AUR62032036"/>
</dbReference>
<proteinExistence type="predicted"/>
<evidence type="ECO:0000313" key="3">
    <source>
        <dbReference type="Proteomes" id="UP000596660"/>
    </source>
</evidence>
<dbReference type="OMA" id="KMEWSEI"/>
<dbReference type="PANTHER" id="PTHR36482:SF6">
    <property type="entry name" value="JASMONATE-INDUCED PROTEIN HOMOLOG"/>
    <property type="match status" value="1"/>
</dbReference>
<dbReference type="Gramene" id="AUR62032036-RA">
    <property type="protein sequence ID" value="AUR62032036-RA:cds"/>
    <property type="gene ID" value="AUR62032036"/>
</dbReference>
<dbReference type="PANTHER" id="PTHR36482">
    <property type="entry name" value="OSJNBA0024J22.15 PROTEIN"/>
    <property type="match status" value="1"/>
</dbReference>
<sequence>MASIQVDSQFNDKQKAAIEKATQEAQNILANNDSAKDAQPHLLVKVAGAMKNSQHRPIRLMKTHDAKGKFVTNPPGTIGGEASGAFVHEGATSQGQLPVVVGSKCALIYGTFDKSFPALGYLLAWDMPEISLGSELKVFVLAGDPYKLEKMEWSEIERRLNASGNKSTSIDHEIGAIATAEIKHTHNTNMRSLVAASFDRFEPKA</sequence>
<keyword evidence="3" id="KW-1185">Reference proteome</keyword>
<organism evidence="2 3">
    <name type="scientific">Chenopodium quinoa</name>
    <name type="common">Quinoa</name>
    <dbReference type="NCBI Taxonomy" id="63459"/>
    <lineage>
        <taxon>Eukaryota</taxon>
        <taxon>Viridiplantae</taxon>
        <taxon>Streptophyta</taxon>
        <taxon>Embryophyta</taxon>
        <taxon>Tracheophyta</taxon>
        <taxon>Spermatophyta</taxon>
        <taxon>Magnoliopsida</taxon>
        <taxon>eudicotyledons</taxon>
        <taxon>Gunneridae</taxon>
        <taxon>Pentapetalae</taxon>
        <taxon>Caryophyllales</taxon>
        <taxon>Chenopodiaceae</taxon>
        <taxon>Chenopodioideae</taxon>
        <taxon>Atripliceae</taxon>
        <taxon>Chenopodium</taxon>
    </lineage>
</organism>
<reference evidence="2" key="1">
    <citation type="journal article" date="2017" name="Nature">
        <title>The genome of Chenopodium quinoa.</title>
        <authorList>
            <person name="Jarvis D.E."/>
            <person name="Ho Y.S."/>
            <person name="Lightfoot D.J."/>
            <person name="Schmoeckel S.M."/>
            <person name="Li B."/>
            <person name="Borm T.J.A."/>
            <person name="Ohyanagi H."/>
            <person name="Mineta K."/>
            <person name="Michell C.T."/>
            <person name="Saber N."/>
            <person name="Kharbatia N.M."/>
            <person name="Rupper R.R."/>
            <person name="Sharp A.R."/>
            <person name="Dally N."/>
            <person name="Boughton B.A."/>
            <person name="Woo Y.H."/>
            <person name="Gao G."/>
            <person name="Schijlen E.G.W.M."/>
            <person name="Guo X."/>
            <person name="Momin A.A."/>
            <person name="Negrao S."/>
            <person name="Al-Babili S."/>
            <person name="Gehring C."/>
            <person name="Roessner U."/>
            <person name="Jung C."/>
            <person name="Murphy K."/>
            <person name="Arold S.T."/>
            <person name="Gojobori T."/>
            <person name="van der Linden C.G."/>
            <person name="van Loo E.N."/>
            <person name="Jellen E.N."/>
            <person name="Maughan P.J."/>
            <person name="Tester M."/>
        </authorList>
    </citation>
    <scope>NUCLEOTIDE SEQUENCE [LARGE SCALE GENOMIC DNA]</scope>
    <source>
        <strain evidence="2">cv. PI 614886</strain>
    </source>
</reference>